<dbReference type="AlphaFoldDB" id="A0A091BTG5"/>
<name>A0A091BTG5_STREI</name>
<protein>
    <submittedName>
        <fullName evidence="1">Uncharacterized protein</fullName>
    </submittedName>
</protein>
<gene>
    <name evidence="1" type="ORF">H702_00455</name>
    <name evidence="2" type="ORF">SAMN02910290_01088</name>
</gene>
<proteinExistence type="predicted"/>
<accession>A0A091BTG5</accession>
<keyword evidence="4" id="KW-1185">Reference proteome</keyword>
<evidence type="ECO:0000313" key="4">
    <source>
        <dbReference type="Proteomes" id="UP000182793"/>
    </source>
</evidence>
<reference evidence="1 3" key="1">
    <citation type="journal article" date="2014" name="Genome Announc.">
        <title>Draft Genome Sequences of Streptococcus bovis Strains ATCC 33317 and JB1.</title>
        <authorList>
            <person name="Benahmed F.H."/>
            <person name="Gopinath G.R."/>
            <person name="Harbottle H."/>
            <person name="Cotta M.A."/>
            <person name="Luo Y."/>
            <person name="Henderson C."/>
            <person name="Teri P."/>
            <person name="Soppet D."/>
            <person name="Rasmussen M."/>
            <person name="Whitehead T.R."/>
            <person name="Davidson M."/>
        </authorList>
    </citation>
    <scope>NUCLEOTIDE SEQUENCE [LARGE SCALE GENOMIC DNA]</scope>
    <source>
        <strain evidence="1 3">JB1</strain>
    </source>
</reference>
<dbReference type="EMBL" id="AUZH01000001">
    <property type="protein sequence ID" value="KFN88921.1"/>
    <property type="molecule type" value="Genomic_DNA"/>
</dbReference>
<dbReference type="Proteomes" id="UP000182793">
    <property type="component" value="Unassembled WGS sequence"/>
</dbReference>
<reference evidence="2 4" key="2">
    <citation type="submission" date="2016-10" db="EMBL/GenBank/DDBJ databases">
        <authorList>
            <person name="Varghese N."/>
            <person name="Submissions S."/>
        </authorList>
    </citation>
    <scope>NUCLEOTIDE SEQUENCE [LARGE SCALE GENOMIC DNA]</scope>
    <source>
        <strain evidence="2 4">JB1</strain>
    </source>
</reference>
<evidence type="ECO:0000313" key="1">
    <source>
        <dbReference type="EMBL" id="KFN88921.1"/>
    </source>
</evidence>
<evidence type="ECO:0000313" key="2">
    <source>
        <dbReference type="EMBL" id="SFL25576.1"/>
    </source>
</evidence>
<comment type="caution">
    <text evidence="1">The sequence shown here is derived from an EMBL/GenBank/DDBJ whole genome shotgun (WGS) entry which is preliminary data.</text>
</comment>
<dbReference type="Proteomes" id="UP000029382">
    <property type="component" value="Unassembled WGS sequence"/>
</dbReference>
<organism evidence="1 3">
    <name type="scientific">Streptococcus equinus JB1</name>
    <dbReference type="NCBI Taxonomy" id="1294274"/>
    <lineage>
        <taxon>Bacteria</taxon>
        <taxon>Bacillati</taxon>
        <taxon>Bacillota</taxon>
        <taxon>Bacilli</taxon>
        <taxon>Lactobacillales</taxon>
        <taxon>Streptococcaceae</taxon>
        <taxon>Streptococcus</taxon>
    </lineage>
</organism>
<evidence type="ECO:0000313" key="3">
    <source>
        <dbReference type="Proteomes" id="UP000029382"/>
    </source>
</evidence>
<dbReference type="EMBL" id="FOTG01000005">
    <property type="protein sequence ID" value="SFL25576.1"/>
    <property type="molecule type" value="Genomic_DNA"/>
</dbReference>
<sequence>MLLFYVNSGIYIEVKDMEEEKLSRADTKRLFIQELERYLLRISQKGDRLRKSSTKFSVARYSGLGSKIKLYLSNEQIYVRVFTSGEINISYYDTFYGTETRKEISPKFTDGTYTENEVKLMIKETKKFIRESLR</sequence>